<keyword evidence="3" id="KW-1185">Reference proteome</keyword>
<dbReference type="AlphaFoldDB" id="A0A5N6PNN2"/>
<dbReference type="Proteomes" id="UP000326396">
    <property type="component" value="Linkage Group LG11"/>
</dbReference>
<proteinExistence type="predicted"/>
<dbReference type="InterPro" id="IPR002562">
    <property type="entry name" value="3'-5'_exonuclease_dom"/>
</dbReference>
<dbReference type="OrthoDB" id="10261556at2759"/>
<dbReference type="Gene3D" id="3.30.420.10">
    <property type="entry name" value="Ribonuclease H-like superfamily/Ribonuclease H"/>
    <property type="match status" value="1"/>
</dbReference>
<comment type="caution">
    <text evidence="2">The sequence shown here is derived from an EMBL/GenBank/DDBJ whole genome shotgun (WGS) entry which is preliminary data.</text>
</comment>
<feature type="domain" description="3'-5' exonuclease" evidence="1">
    <location>
        <begin position="255"/>
        <end position="432"/>
    </location>
</feature>
<dbReference type="GO" id="GO:0008408">
    <property type="term" value="F:3'-5' exonuclease activity"/>
    <property type="evidence" value="ECO:0007669"/>
    <property type="project" value="InterPro"/>
</dbReference>
<evidence type="ECO:0000259" key="1">
    <source>
        <dbReference type="SMART" id="SM00474"/>
    </source>
</evidence>
<reference evidence="2 3" key="1">
    <citation type="submission" date="2019-05" db="EMBL/GenBank/DDBJ databases">
        <title>Mikania micrantha, genome provides insights into the molecular mechanism of rapid growth.</title>
        <authorList>
            <person name="Liu B."/>
        </authorList>
    </citation>
    <scope>NUCLEOTIDE SEQUENCE [LARGE SCALE GENOMIC DNA]</scope>
    <source>
        <strain evidence="2">NLD-2019</strain>
        <tissue evidence="2">Leaf</tissue>
    </source>
</reference>
<dbReference type="Pfam" id="PF01612">
    <property type="entry name" value="DNA_pol_A_exo1"/>
    <property type="match status" value="1"/>
</dbReference>
<dbReference type="PANTHER" id="PTHR47765">
    <property type="entry name" value="3'-5' EXONUCLEASE DOMAIN-CONTAINING PROTEIN"/>
    <property type="match status" value="1"/>
</dbReference>
<organism evidence="2 3">
    <name type="scientific">Mikania micrantha</name>
    <name type="common">bitter vine</name>
    <dbReference type="NCBI Taxonomy" id="192012"/>
    <lineage>
        <taxon>Eukaryota</taxon>
        <taxon>Viridiplantae</taxon>
        <taxon>Streptophyta</taxon>
        <taxon>Embryophyta</taxon>
        <taxon>Tracheophyta</taxon>
        <taxon>Spermatophyta</taxon>
        <taxon>Magnoliopsida</taxon>
        <taxon>eudicotyledons</taxon>
        <taxon>Gunneridae</taxon>
        <taxon>Pentapetalae</taxon>
        <taxon>asterids</taxon>
        <taxon>campanulids</taxon>
        <taxon>Asterales</taxon>
        <taxon>Asteraceae</taxon>
        <taxon>Asteroideae</taxon>
        <taxon>Heliantheae alliance</taxon>
        <taxon>Eupatorieae</taxon>
        <taxon>Mikania</taxon>
    </lineage>
</organism>
<dbReference type="InterPro" id="IPR012337">
    <property type="entry name" value="RNaseH-like_sf"/>
</dbReference>
<evidence type="ECO:0000313" key="2">
    <source>
        <dbReference type="EMBL" id="KAD6795524.1"/>
    </source>
</evidence>
<dbReference type="InterPro" id="IPR036397">
    <property type="entry name" value="RNaseH_sf"/>
</dbReference>
<dbReference type="EMBL" id="SZYD01000003">
    <property type="protein sequence ID" value="KAD6795524.1"/>
    <property type="molecule type" value="Genomic_DNA"/>
</dbReference>
<dbReference type="GO" id="GO:0003676">
    <property type="term" value="F:nucleic acid binding"/>
    <property type="evidence" value="ECO:0007669"/>
    <property type="project" value="InterPro"/>
</dbReference>
<dbReference type="PANTHER" id="PTHR47765:SF2">
    <property type="entry name" value="EXONUCLEASE MUT-7 HOMOLOG"/>
    <property type="match status" value="1"/>
</dbReference>
<evidence type="ECO:0000313" key="3">
    <source>
        <dbReference type="Proteomes" id="UP000326396"/>
    </source>
</evidence>
<dbReference type="GO" id="GO:0006139">
    <property type="term" value="P:nucleobase-containing compound metabolic process"/>
    <property type="evidence" value="ECO:0007669"/>
    <property type="project" value="InterPro"/>
</dbReference>
<protein>
    <recommendedName>
        <fullName evidence="1">3'-5' exonuclease domain-containing protein</fullName>
    </recommendedName>
</protein>
<dbReference type="InterPro" id="IPR052408">
    <property type="entry name" value="Exonuclease_MUT-7-like"/>
</dbReference>
<dbReference type="SMART" id="SM00474">
    <property type="entry name" value="35EXOc"/>
    <property type="match status" value="1"/>
</dbReference>
<accession>A0A5N6PNN2</accession>
<dbReference type="SUPFAM" id="SSF53098">
    <property type="entry name" value="Ribonuclease H-like"/>
    <property type="match status" value="1"/>
</dbReference>
<gene>
    <name evidence="2" type="ORF">E3N88_06420</name>
</gene>
<sequence length="482" mass="55512">MIASLRRLLKTGTRQEDLQEAKLLASKLFVIAVRGAKIHDDRILVKMLELFGIRLADINEVLFHLDIKNDSFEDIAKAFIDRFISKLLESQSYVTAVTLLEHLSIRHSEESFLHEMLEKQEYRAAEKWAAFMGKPMLCALIRGYVDRKLLKQAYELVKKNNLREEFPEVYQMGKESTLKKLAEKGCWDIAETRAKSDRQLLEYLVYLAMEAGYSEKVDELCDRYSLTGFIKSKETEASLQHIRYLHLDELAIDDIIWVDEPISLHEATNHVEGCKVIGLDCEWKPNYEKGSRNKVSIMQIATENMVFVIDLIKLSNEAPAVLDSCLIRIFHSPRILKLGYNFQCDMKQLAQSYEDFDCFKHFEMLLDIQNVFKEPRGGLSGLTKEVLGVGLNKTRRNTNWEERPLTRNQLEYAALDAAVLIRIFWHVRNQSQSTSVSNENTQMEWKSHIISHGGDPAKIKKKAKNVKVCNAGIRESHKPGQS</sequence>
<name>A0A5N6PNN2_9ASTR</name>